<evidence type="ECO:0000313" key="4">
    <source>
        <dbReference type="Proteomes" id="UP000324065"/>
    </source>
</evidence>
<organism evidence="3 4">
    <name type="scientific">Roseospira marina</name>
    <dbReference type="NCBI Taxonomy" id="140057"/>
    <lineage>
        <taxon>Bacteria</taxon>
        <taxon>Pseudomonadati</taxon>
        <taxon>Pseudomonadota</taxon>
        <taxon>Alphaproteobacteria</taxon>
        <taxon>Rhodospirillales</taxon>
        <taxon>Rhodospirillaceae</taxon>
        <taxon>Roseospira</taxon>
    </lineage>
</organism>
<sequence length="419" mass="47164">MGLFATLFLVALFVPLQFYIGPLYMEPYRLVLIVALFPSLATFISNRRIRFCTADGLIIAHVLWASLAIFLVHGTSYIEKIGIYALEILSAYFLARTQIRTPRAFRQAFTILLTGVAIMLPIALFESLTNVGFFESILGRYTVGRVDYPPRLGLFRAQAAFDHPILYGVTCASLLAPMLYFWRHRRNVVTFFARVAIPMAATALSMSSGALAFLGIQFAGFAWDTVARVRHKWWLLLGLVSSAYVALDLLSSRTPYQVAISLFSLNTGTAFNRLRIWTYASDDLFRNPMFGIGFNEWTRPSWMLPSVDNFWLVTALRYGIPGFALLLLCLLFGIAYMARARLRDRRLRQLRTGHIIMISGMSLAILTVHIWNQPLALYVFYVAAGLWLGTAGEAPRRRRRPLADDGSEAAPRDVPDPAP</sequence>
<keyword evidence="2" id="KW-1133">Transmembrane helix</keyword>
<dbReference type="PANTHER" id="PTHR37422:SF13">
    <property type="entry name" value="LIPOPOLYSACCHARIDE BIOSYNTHESIS PROTEIN PA4999-RELATED"/>
    <property type="match status" value="1"/>
</dbReference>
<comment type="caution">
    <text evidence="3">The sequence shown here is derived from an EMBL/GenBank/DDBJ whole genome shotgun (WGS) entry which is preliminary data.</text>
</comment>
<dbReference type="Proteomes" id="UP000324065">
    <property type="component" value="Unassembled WGS sequence"/>
</dbReference>
<evidence type="ECO:0000313" key="3">
    <source>
        <dbReference type="EMBL" id="KAA5603981.1"/>
    </source>
</evidence>
<keyword evidence="2" id="KW-0812">Transmembrane</keyword>
<protein>
    <recommendedName>
        <fullName evidence="5">O-antigen ligase family protein</fullName>
    </recommendedName>
</protein>
<feature type="transmembrane region" description="Helical" evidence="2">
    <location>
        <begin position="350"/>
        <end position="369"/>
    </location>
</feature>
<keyword evidence="2" id="KW-0472">Membrane</keyword>
<feature type="transmembrane region" description="Helical" evidence="2">
    <location>
        <begin position="28"/>
        <end position="44"/>
    </location>
</feature>
<keyword evidence="4" id="KW-1185">Reference proteome</keyword>
<feature type="transmembrane region" description="Helical" evidence="2">
    <location>
        <begin position="77"/>
        <end position="95"/>
    </location>
</feature>
<feature type="transmembrane region" description="Helical" evidence="2">
    <location>
        <begin position="375"/>
        <end position="392"/>
    </location>
</feature>
<dbReference type="PANTHER" id="PTHR37422">
    <property type="entry name" value="TEICHURONIC ACID BIOSYNTHESIS PROTEIN TUAE"/>
    <property type="match status" value="1"/>
</dbReference>
<reference evidence="3 4" key="1">
    <citation type="submission" date="2019-09" db="EMBL/GenBank/DDBJ databases">
        <title>Genome sequence of Roseospira marina, one of the more divergent members of the non-sulfur purple photosynthetic bacterial family, the Rhodospirillaceae.</title>
        <authorList>
            <person name="Meyer T."/>
            <person name="Kyndt J."/>
        </authorList>
    </citation>
    <scope>NUCLEOTIDE SEQUENCE [LARGE SCALE GENOMIC DNA]</scope>
    <source>
        <strain evidence="3 4">DSM 15113</strain>
    </source>
</reference>
<feature type="transmembrane region" description="Helical" evidence="2">
    <location>
        <begin position="51"/>
        <end position="71"/>
    </location>
</feature>
<dbReference type="OrthoDB" id="264250at2"/>
<feature type="transmembrane region" description="Helical" evidence="2">
    <location>
        <begin position="195"/>
        <end position="221"/>
    </location>
</feature>
<feature type="transmembrane region" description="Helical" evidence="2">
    <location>
        <begin position="318"/>
        <end position="338"/>
    </location>
</feature>
<dbReference type="RefSeq" id="WP_150063905.1">
    <property type="nucleotide sequence ID" value="NZ_JACHII010000026.1"/>
</dbReference>
<evidence type="ECO:0000256" key="2">
    <source>
        <dbReference type="SAM" id="Phobius"/>
    </source>
</evidence>
<feature type="transmembrane region" description="Helical" evidence="2">
    <location>
        <begin position="165"/>
        <end position="183"/>
    </location>
</feature>
<dbReference type="AlphaFoldDB" id="A0A5M6I6U9"/>
<evidence type="ECO:0000256" key="1">
    <source>
        <dbReference type="SAM" id="MobiDB-lite"/>
    </source>
</evidence>
<evidence type="ECO:0008006" key="5">
    <source>
        <dbReference type="Google" id="ProtNLM"/>
    </source>
</evidence>
<accession>A0A5M6I6U9</accession>
<dbReference type="InterPro" id="IPR051533">
    <property type="entry name" value="WaaL-like"/>
</dbReference>
<feature type="transmembrane region" description="Helical" evidence="2">
    <location>
        <begin position="107"/>
        <end position="125"/>
    </location>
</feature>
<dbReference type="EMBL" id="VWPJ01000026">
    <property type="protein sequence ID" value="KAA5603981.1"/>
    <property type="molecule type" value="Genomic_DNA"/>
</dbReference>
<gene>
    <name evidence="3" type="ORF">F1188_18345</name>
</gene>
<name>A0A5M6I6U9_9PROT</name>
<proteinExistence type="predicted"/>
<feature type="compositionally biased region" description="Basic and acidic residues" evidence="1">
    <location>
        <begin position="410"/>
        <end position="419"/>
    </location>
</feature>
<feature type="region of interest" description="Disordered" evidence="1">
    <location>
        <begin position="398"/>
        <end position="419"/>
    </location>
</feature>